<sequence length="161" mass="17311">MGSTFPVSGDDGTDSEMAEDATSYTVALVDADAPSSENRSLAPFLHWLMTGLSPPTADEMISIASSMKDIMDPTIDPLSAASTRSAVSEYIPPNPEDGTGVHRYVFLLFQEPSTGLASSAFNEKDVGDRSDWSATEFARNHNLTLVGANFFTIRAGKERNK</sequence>
<dbReference type="EMBL" id="KQ086006">
    <property type="protein sequence ID" value="KLO11218.1"/>
    <property type="molecule type" value="Genomic_DNA"/>
</dbReference>
<evidence type="ECO:0000313" key="1">
    <source>
        <dbReference type="EMBL" id="KLO11218.1"/>
    </source>
</evidence>
<dbReference type="PANTHER" id="PTHR11362:SF82">
    <property type="entry name" value="PHOSPHATIDYLETHANOLAMINE-BINDING PROTEIN 4"/>
    <property type="match status" value="1"/>
</dbReference>
<dbReference type="CDD" id="cd00866">
    <property type="entry name" value="PEBP_euk"/>
    <property type="match status" value="1"/>
</dbReference>
<reference evidence="1 2" key="1">
    <citation type="submission" date="2015-04" db="EMBL/GenBank/DDBJ databases">
        <title>Complete genome sequence of Schizopora paradoxa KUC8140, a cosmopolitan wood degrader in East Asia.</title>
        <authorList>
            <consortium name="DOE Joint Genome Institute"/>
            <person name="Min B."/>
            <person name="Park H."/>
            <person name="Jang Y."/>
            <person name="Kim J.-J."/>
            <person name="Kim K.H."/>
            <person name="Pangilinan J."/>
            <person name="Lipzen A."/>
            <person name="Riley R."/>
            <person name="Grigoriev I.V."/>
            <person name="Spatafora J.W."/>
            <person name="Choi I.-G."/>
        </authorList>
    </citation>
    <scope>NUCLEOTIDE SEQUENCE [LARGE SCALE GENOMIC DNA]</scope>
    <source>
        <strain evidence="1 2">KUC8140</strain>
    </source>
</reference>
<dbReference type="InterPro" id="IPR008914">
    <property type="entry name" value="PEBP"/>
</dbReference>
<evidence type="ECO:0000313" key="2">
    <source>
        <dbReference type="Proteomes" id="UP000053477"/>
    </source>
</evidence>
<organism evidence="1 2">
    <name type="scientific">Schizopora paradoxa</name>
    <dbReference type="NCBI Taxonomy" id="27342"/>
    <lineage>
        <taxon>Eukaryota</taxon>
        <taxon>Fungi</taxon>
        <taxon>Dikarya</taxon>
        <taxon>Basidiomycota</taxon>
        <taxon>Agaricomycotina</taxon>
        <taxon>Agaricomycetes</taxon>
        <taxon>Hymenochaetales</taxon>
        <taxon>Schizoporaceae</taxon>
        <taxon>Schizopora</taxon>
    </lineage>
</organism>
<name>A0A0H2RP17_9AGAM</name>
<dbReference type="InterPro" id="IPR036610">
    <property type="entry name" value="PEBP-like_sf"/>
</dbReference>
<dbReference type="SUPFAM" id="SSF49777">
    <property type="entry name" value="PEBP-like"/>
    <property type="match status" value="1"/>
</dbReference>
<protein>
    <submittedName>
        <fullName evidence="1">PEBP-like protein</fullName>
    </submittedName>
</protein>
<keyword evidence="2" id="KW-1185">Reference proteome</keyword>
<dbReference type="Pfam" id="PF01161">
    <property type="entry name" value="PBP"/>
    <property type="match status" value="1"/>
</dbReference>
<accession>A0A0H2RP17</accession>
<proteinExistence type="predicted"/>
<dbReference type="InterPro" id="IPR035810">
    <property type="entry name" value="PEBP_euk"/>
</dbReference>
<dbReference type="AlphaFoldDB" id="A0A0H2RP17"/>
<dbReference type="InParanoid" id="A0A0H2RP17"/>
<dbReference type="PANTHER" id="PTHR11362">
    <property type="entry name" value="PHOSPHATIDYLETHANOLAMINE-BINDING PROTEIN"/>
    <property type="match status" value="1"/>
</dbReference>
<gene>
    <name evidence="1" type="ORF">SCHPADRAFT_906231</name>
</gene>
<dbReference type="Gene3D" id="3.90.280.10">
    <property type="entry name" value="PEBP-like"/>
    <property type="match status" value="1"/>
</dbReference>
<dbReference type="Proteomes" id="UP000053477">
    <property type="component" value="Unassembled WGS sequence"/>
</dbReference>
<dbReference type="STRING" id="27342.A0A0H2RP17"/>
<dbReference type="OrthoDB" id="2506647at2759"/>